<organism evidence="4 5">
    <name type="scientific">Aspergillus sydowii CBS 593.65</name>
    <dbReference type="NCBI Taxonomy" id="1036612"/>
    <lineage>
        <taxon>Eukaryota</taxon>
        <taxon>Fungi</taxon>
        <taxon>Dikarya</taxon>
        <taxon>Ascomycota</taxon>
        <taxon>Pezizomycotina</taxon>
        <taxon>Eurotiomycetes</taxon>
        <taxon>Eurotiomycetidae</taxon>
        <taxon>Eurotiales</taxon>
        <taxon>Aspergillaceae</taxon>
        <taxon>Aspergillus</taxon>
        <taxon>Aspergillus subgen. Nidulantes</taxon>
    </lineage>
</organism>
<keyword evidence="2" id="KW-0560">Oxidoreductase</keyword>
<keyword evidence="5" id="KW-1185">Reference proteome</keyword>
<dbReference type="EMBL" id="KV878583">
    <property type="protein sequence ID" value="OJJ62238.1"/>
    <property type="molecule type" value="Genomic_DNA"/>
</dbReference>
<dbReference type="OrthoDB" id="10006946at2759"/>
<reference evidence="5" key="1">
    <citation type="journal article" date="2017" name="Genome Biol.">
        <title>Comparative genomics reveals high biological diversity and specific adaptations in the industrially and medically important fungal genus Aspergillus.</title>
        <authorList>
            <person name="de Vries R.P."/>
            <person name="Riley R."/>
            <person name="Wiebenga A."/>
            <person name="Aguilar-Osorio G."/>
            <person name="Amillis S."/>
            <person name="Uchima C.A."/>
            <person name="Anderluh G."/>
            <person name="Asadollahi M."/>
            <person name="Askin M."/>
            <person name="Barry K."/>
            <person name="Battaglia E."/>
            <person name="Bayram O."/>
            <person name="Benocci T."/>
            <person name="Braus-Stromeyer S.A."/>
            <person name="Caldana C."/>
            <person name="Canovas D."/>
            <person name="Cerqueira G.C."/>
            <person name="Chen F."/>
            <person name="Chen W."/>
            <person name="Choi C."/>
            <person name="Clum A."/>
            <person name="Dos Santos R.A."/>
            <person name="Damasio A.R."/>
            <person name="Diallinas G."/>
            <person name="Emri T."/>
            <person name="Fekete E."/>
            <person name="Flipphi M."/>
            <person name="Freyberg S."/>
            <person name="Gallo A."/>
            <person name="Gournas C."/>
            <person name="Habgood R."/>
            <person name="Hainaut M."/>
            <person name="Harispe M.L."/>
            <person name="Henrissat B."/>
            <person name="Hilden K.S."/>
            <person name="Hope R."/>
            <person name="Hossain A."/>
            <person name="Karabika E."/>
            <person name="Karaffa L."/>
            <person name="Karanyi Z."/>
            <person name="Krasevec N."/>
            <person name="Kuo A."/>
            <person name="Kusch H."/>
            <person name="LaButti K."/>
            <person name="Lagendijk E.L."/>
            <person name="Lapidus A."/>
            <person name="Levasseur A."/>
            <person name="Lindquist E."/>
            <person name="Lipzen A."/>
            <person name="Logrieco A.F."/>
            <person name="MacCabe A."/>
            <person name="Maekelae M.R."/>
            <person name="Malavazi I."/>
            <person name="Melin P."/>
            <person name="Meyer V."/>
            <person name="Mielnichuk N."/>
            <person name="Miskei M."/>
            <person name="Molnar A.P."/>
            <person name="Mule G."/>
            <person name="Ngan C.Y."/>
            <person name="Orejas M."/>
            <person name="Orosz E."/>
            <person name="Ouedraogo J.P."/>
            <person name="Overkamp K.M."/>
            <person name="Park H.-S."/>
            <person name="Perrone G."/>
            <person name="Piumi F."/>
            <person name="Punt P.J."/>
            <person name="Ram A.F."/>
            <person name="Ramon A."/>
            <person name="Rauscher S."/>
            <person name="Record E."/>
            <person name="Riano-Pachon D.M."/>
            <person name="Robert V."/>
            <person name="Roehrig J."/>
            <person name="Ruller R."/>
            <person name="Salamov A."/>
            <person name="Salih N.S."/>
            <person name="Samson R.A."/>
            <person name="Sandor E."/>
            <person name="Sanguinetti M."/>
            <person name="Schuetze T."/>
            <person name="Sepcic K."/>
            <person name="Shelest E."/>
            <person name="Sherlock G."/>
            <person name="Sophianopoulou V."/>
            <person name="Squina F.M."/>
            <person name="Sun H."/>
            <person name="Susca A."/>
            <person name="Todd R.B."/>
            <person name="Tsang A."/>
            <person name="Unkles S.E."/>
            <person name="van de Wiele N."/>
            <person name="van Rossen-Uffink D."/>
            <person name="Oliveira J.V."/>
            <person name="Vesth T.C."/>
            <person name="Visser J."/>
            <person name="Yu J.-H."/>
            <person name="Zhou M."/>
            <person name="Andersen M.R."/>
            <person name="Archer D.B."/>
            <person name="Baker S.E."/>
            <person name="Benoit I."/>
            <person name="Brakhage A.A."/>
            <person name="Braus G.H."/>
            <person name="Fischer R."/>
            <person name="Frisvad J.C."/>
            <person name="Goldman G.H."/>
            <person name="Houbraken J."/>
            <person name="Oakley B."/>
            <person name="Pocsi I."/>
            <person name="Scazzocchio C."/>
            <person name="Seiboth B."/>
            <person name="vanKuyk P.A."/>
            <person name="Wortman J."/>
            <person name="Dyer P.S."/>
            <person name="Grigoriev I.V."/>
        </authorList>
    </citation>
    <scope>NUCLEOTIDE SEQUENCE [LARGE SCALE GENOMIC DNA]</scope>
    <source>
        <strain evidence="5">CBS 593.65</strain>
    </source>
</reference>
<evidence type="ECO:0000313" key="5">
    <source>
        <dbReference type="Proteomes" id="UP000184356"/>
    </source>
</evidence>
<dbReference type="InterPro" id="IPR013121">
    <property type="entry name" value="Fe_red_NAD-bd_6"/>
</dbReference>
<dbReference type="CDD" id="cd06186">
    <property type="entry name" value="NOX_Duox_like_FAD_NADP"/>
    <property type="match status" value="1"/>
</dbReference>
<dbReference type="PROSITE" id="PS51257">
    <property type="entry name" value="PROKAR_LIPOPROTEIN"/>
    <property type="match status" value="1"/>
</dbReference>
<dbReference type="GO" id="GO:0006826">
    <property type="term" value="P:iron ion transport"/>
    <property type="evidence" value="ECO:0007669"/>
    <property type="project" value="TreeGrafter"/>
</dbReference>
<dbReference type="Proteomes" id="UP000184356">
    <property type="component" value="Unassembled WGS sequence"/>
</dbReference>
<dbReference type="SUPFAM" id="SSF52343">
    <property type="entry name" value="Ferredoxin reductase-like, C-terminal NADP-linked domain"/>
    <property type="match status" value="1"/>
</dbReference>
<sequence length="285" mass="31262">MVGMHRPKLSKQTLMIVIFTSCMWLADRLLRLTKVFWFSIGNHAAISALPGGAPGSHVFLWLPSVRLFERNPFTMVSSSSPEFVIRVYDGFTRDLYSLAQQKLGQVFRCSMDVGYGQVPNFMDFDRAILVAGGSGASFTFAIALDLIEQLPSRNVSSPIGFLRVVRSLESFKWFEPELVRLLESLFINVSIYFTRSGASLDGSAVSPTRVHDKSANLTNSVPSEGDIEMGFSKGAAPRVTADGALHTKIERPDIRLYISGCISNCTSEGQVGIGGCGPTEMIEDF</sequence>
<dbReference type="PANTHER" id="PTHR32361">
    <property type="entry name" value="FERRIC/CUPRIC REDUCTASE TRANSMEMBRANE COMPONENT"/>
    <property type="match status" value="1"/>
</dbReference>
<evidence type="ECO:0000259" key="3">
    <source>
        <dbReference type="Pfam" id="PF08030"/>
    </source>
</evidence>
<protein>
    <recommendedName>
        <fullName evidence="3">Ferric reductase NAD binding domain-containing protein</fullName>
    </recommendedName>
</protein>
<dbReference type="GO" id="GO:0015677">
    <property type="term" value="P:copper ion import"/>
    <property type="evidence" value="ECO:0007669"/>
    <property type="project" value="TreeGrafter"/>
</dbReference>
<dbReference type="AlphaFoldDB" id="A0A1L9TS83"/>
<dbReference type="PANTHER" id="PTHR32361:SF9">
    <property type="entry name" value="FERRIC REDUCTASE TRANSMEMBRANE COMPONENT 3-RELATED"/>
    <property type="match status" value="1"/>
</dbReference>
<dbReference type="VEuPathDB" id="FungiDB:ASPSYDRAFT_1167305"/>
<keyword evidence="1" id="KW-0813">Transport</keyword>
<dbReference type="InterPro" id="IPR051410">
    <property type="entry name" value="Ferric/Cupric_Reductase"/>
</dbReference>
<accession>A0A1L9TS83</accession>
<feature type="domain" description="Ferric reductase NAD binding" evidence="3">
    <location>
        <begin position="126"/>
        <end position="284"/>
    </location>
</feature>
<dbReference type="Pfam" id="PF08030">
    <property type="entry name" value="NAD_binding_6"/>
    <property type="match status" value="1"/>
</dbReference>
<dbReference type="Gene3D" id="3.40.50.80">
    <property type="entry name" value="Nucleotide-binding domain of ferredoxin-NADP reductase (FNR) module"/>
    <property type="match status" value="1"/>
</dbReference>
<dbReference type="GO" id="GO:0006879">
    <property type="term" value="P:intracellular iron ion homeostasis"/>
    <property type="evidence" value="ECO:0007669"/>
    <property type="project" value="TreeGrafter"/>
</dbReference>
<evidence type="ECO:0000256" key="2">
    <source>
        <dbReference type="ARBA" id="ARBA00023002"/>
    </source>
</evidence>
<dbReference type="InterPro" id="IPR039261">
    <property type="entry name" value="FNR_nucleotide-bd"/>
</dbReference>
<dbReference type="GO" id="GO:0005886">
    <property type="term" value="C:plasma membrane"/>
    <property type="evidence" value="ECO:0007669"/>
    <property type="project" value="TreeGrafter"/>
</dbReference>
<name>A0A1L9TS83_9EURO</name>
<dbReference type="RefSeq" id="XP_040706044.1">
    <property type="nucleotide sequence ID" value="XM_040840186.1"/>
</dbReference>
<evidence type="ECO:0000256" key="1">
    <source>
        <dbReference type="ARBA" id="ARBA00022448"/>
    </source>
</evidence>
<evidence type="ECO:0000313" key="4">
    <source>
        <dbReference type="EMBL" id="OJJ62238.1"/>
    </source>
</evidence>
<dbReference type="GeneID" id="63756259"/>
<gene>
    <name evidence="4" type="ORF">ASPSYDRAFT_1167305</name>
</gene>
<dbReference type="STRING" id="1036612.A0A1L9TS83"/>
<proteinExistence type="predicted"/>
<dbReference type="GO" id="GO:0000293">
    <property type="term" value="F:ferric-chelate reductase activity"/>
    <property type="evidence" value="ECO:0007669"/>
    <property type="project" value="TreeGrafter"/>
</dbReference>